<dbReference type="RefSeq" id="XP_017778840.1">
    <property type="nucleotide sequence ID" value="XM_017923351.1"/>
</dbReference>
<dbReference type="GeneID" id="108564340"/>
<keyword evidence="6" id="KW-0694">RNA-binding</keyword>
<dbReference type="Pfam" id="PF22330">
    <property type="entry name" value="Rib_mS39_PPR"/>
    <property type="match status" value="1"/>
</dbReference>
<evidence type="ECO:0000256" key="5">
    <source>
        <dbReference type="ARBA" id="ARBA00022845"/>
    </source>
</evidence>
<name>A0ABM1MW90_NICVS</name>
<feature type="repeat" description="PPR" evidence="12">
    <location>
        <begin position="218"/>
        <end position="252"/>
    </location>
</feature>
<dbReference type="PROSITE" id="PS51375">
    <property type="entry name" value="PPR"/>
    <property type="match status" value="1"/>
</dbReference>
<organism evidence="13 14">
    <name type="scientific">Nicrophorus vespilloides</name>
    <name type="common">Boreal carrion beetle</name>
    <dbReference type="NCBI Taxonomy" id="110193"/>
    <lineage>
        <taxon>Eukaryota</taxon>
        <taxon>Metazoa</taxon>
        <taxon>Ecdysozoa</taxon>
        <taxon>Arthropoda</taxon>
        <taxon>Hexapoda</taxon>
        <taxon>Insecta</taxon>
        <taxon>Pterygota</taxon>
        <taxon>Neoptera</taxon>
        <taxon>Endopterygota</taxon>
        <taxon>Coleoptera</taxon>
        <taxon>Polyphaga</taxon>
        <taxon>Staphyliniformia</taxon>
        <taxon>Silphidae</taxon>
        <taxon>Nicrophorinae</taxon>
        <taxon>Nicrophorus</taxon>
    </lineage>
</organism>
<keyword evidence="5" id="KW-0810">Translation regulation</keyword>
<evidence type="ECO:0000256" key="8">
    <source>
        <dbReference type="ARBA" id="ARBA00022980"/>
    </source>
</evidence>
<reference evidence="14" key="1">
    <citation type="submission" date="2025-08" db="UniProtKB">
        <authorList>
            <consortium name="RefSeq"/>
        </authorList>
    </citation>
    <scope>IDENTIFICATION</scope>
    <source>
        <tissue evidence="14">Whole Larva</tissue>
    </source>
</reference>
<dbReference type="InterPro" id="IPR055063">
    <property type="entry name" value="Rib_mS39_PPR"/>
</dbReference>
<dbReference type="InterPro" id="IPR011990">
    <property type="entry name" value="TPR-like_helical_dom_sf"/>
</dbReference>
<evidence type="ECO:0000256" key="9">
    <source>
        <dbReference type="ARBA" id="ARBA00023128"/>
    </source>
</evidence>
<keyword evidence="4" id="KW-0677">Repeat</keyword>
<dbReference type="Pfam" id="PF13812">
    <property type="entry name" value="PPR_3"/>
    <property type="match status" value="1"/>
</dbReference>
<dbReference type="NCBIfam" id="TIGR00756">
    <property type="entry name" value="PPR"/>
    <property type="match status" value="1"/>
</dbReference>
<evidence type="ECO:0000313" key="14">
    <source>
        <dbReference type="RefSeq" id="XP_017778840.1"/>
    </source>
</evidence>
<proteinExistence type="inferred from homology"/>
<evidence type="ECO:0000256" key="6">
    <source>
        <dbReference type="ARBA" id="ARBA00022884"/>
    </source>
</evidence>
<dbReference type="PANTHER" id="PTHR16276">
    <property type="entry name" value="PENTATRICOPEPTIDE REPEAT DOMAIN-CONTAINING PROTEIN 3"/>
    <property type="match status" value="1"/>
</dbReference>
<evidence type="ECO:0000256" key="7">
    <source>
        <dbReference type="ARBA" id="ARBA00022946"/>
    </source>
</evidence>
<keyword evidence="7" id="KW-0809">Transit peptide</keyword>
<evidence type="ECO:0000313" key="13">
    <source>
        <dbReference type="Proteomes" id="UP000695000"/>
    </source>
</evidence>
<comment type="similarity">
    <text evidence="2">Belongs to the mitochondrion-specific ribosomal protein mS39 family.</text>
</comment>
<evidence type="ECO:0000256" key="12">
    <source>
        <dbReference type="PROSITE-ProRule" id="PRU00708"/>
    </source>
</evidence>
<evidence type="ECO:0000256" key="1">
    <source>
        <dbReference type="ARBA" id="ARBA00004173"/>
    </source>
</evidence>
<keyword evidence="9" id="KW-0496">Mitochondrion</keyword>
<accession>A0ABM1MW90</accession>
<evidence type="ECO:0000256" key="4">
    <source>
        <dbReference type="ARBA" id="ARBA00022737"/>
    </source>
</evidence>
<keyword evidence="8" id="KW-0689">Ribosomal protein</keyword>
<dbReference type="Proteomes" id="UP000695000">
    <property type="component" value="Unplaced"/>
</dbReference>
<evidence type="ECO:0000256" key="2">
    <source>
        <dbReference type="ARBA" id="ARBA00008551"/>
    </source>
</evidence>
<keyword evidence="13" id="KW-1185">Reference proteome</keyword>
<sequence>MNTIANVLRNRSNLKLNLTQITRLSSNVSEEKIVIPKAIPRGPTDILRALESTVSRDPTATHYKYHDDPFLIPMSNMGKRTFAMAQEAGRKAAYWVREQHPDLFQHQEADPPIKPFFPKMVYSEDEVTEDTLKHVIDEVLIPDAKKIYKLMIEKGMEISKETQQALLDLLCFYNNEDTLSEEFIEERWFRNSAKEKVRKTWADGSLAEEIFISIENPDAAAYSAIIQGMAKHYQVNRAWQLFEEAQGKGLEVNTSTYNSIIRVTSFMKESYDLRWSFVNDILSLMNKAKTKPNLGTLNACLEIVSTMGQSKTAKSYALKLLKEFKSLGIEPSLASWYHVLMTYCKERGPVSTILNDILPHIENKEHTIRDIKDTFFFVTAMDICRNHLHDKDLAQRVNKLLHFGNNYNLIGDSYKESIYYRHYFIVLCETEPLDEFMENIYNKLVPHIYVPEPGVIAEVLKNIDMNSAVEYLPKIWSDMLIFDHTGRENLLNMVMNIMINHKPDESSELNDKFSKIAWGIWSKIENQNENRIQKLAFTGEMLGNIMIMVLRNNDFEKAFEVMQKLDKGMHSVVGVPKLDALSMFMDHCIKEKLPTTAIQCIQYLTDSGFPEAEDFAIRLNKSLTLDETHLGRLGKIVGEQFLQKKM</sequence>
<protein>
    <recommendedName>
        <fullName evidence="11">Small ribosomal subunit protein mS39</fullName>
    </recommendedName>
</protein>
<evidence type="ECO:0000256" key="3">
    <source>
        <dbReference type="ARBA" id="ARBA00022730"/>
    </source>
</evidence>
<dbReference type="InterPro" id="IPR002885">
    <property type="entry name" value="PPR_rpt"/>
</dbReference>
<dbReference type="Gene3D" id="1.25.40.10">
    <property type="entry name" value="Tetratricopeptide repeat domain"/>
    <property type="match status" value="1"/>
</dbReference>
<keyword evidence="3" id="KW-0699">rRNA-binding</keyword>
<keyword evidence="10" id="KW-0687">Ribonucleoprotein</keyword>
<comment type="subcellular location">
    <subcellularLocation>
        <location evidence="1">Mitochondrion</location>
    </subcellularLocation>
</comment>
<dbReference type="InterPro" id="IPR037387">
    <property type="entry name" value="PTCD3"/>
</dbReference>
<evidence type="ECO:0000256" key="10">
    <source>
        <dbReference type="ARBA" id="ARBA00023274"/>
    </source>
</evidence>
<gene>
    <name evidence="14" type="primary">LOC108564340</name>
</gene>
<dbReference type="PANTHER" id="PTHR16276:SF1">
    <property type="entry name" value="SMALL RIBOSOMAL SUBUNIT PROTEIN MS39"/>
    <property type="match status" value="1"/>
</dbReference>
<evidence type="ECO:0000256" key="11">
    <source>
        <dbReference type="ARBA" id="ARBA00035134"/>
    </source>
</evidence>